<comment type="subcellular location">
    <subcellularLocation>
        <location evidence="1">Cell membrane</location>
        <topology evidence="1">Single-pass type I membrane protein</topology>
    </subcellularLocation>
    <subcellularLocation>
        <location evidence="2">Secreted</location>
    </subcellularLocation>
</comment>
<feature type="domain" description="SRCR" evidence="16">
    <location>
        <begin position="467"/>
        <end position="567"/>
    </location>
</feature>
<feature type="disulfide bond" evidence="12">
    <location>
        <begin position="304"/>
        <end position="314"/>
    </location>
</feature>
<dbReference type="FunFam" id="3.10.250.10:FF:000016">
    <property type="entry name" value="Scavenger receptor cysteine-rich protein type 12"/>
    <property type="match status" value="2"/>
</dbReference>
<keyword evidence="10 12" id="KW-1015">Disulfide bond</keyword>
<reference evidence="17" key="3">
    <citation type="submission" date="2025-09" db="UniProtKB">
        <authorList>
            <consortium name="Ensembl"/>
        </authorList>
    </citation>
    <scope>IDENTIFICATION</scope>
    <source>
        <strain evidence="17">Glennie</strain>
    </source>
</reference>
<proteinExistence type="predicted"/>
<dbReference type="InterPro" id="IPR001190">
    <property type="entry name" value="SRCR"/>
</dbReference>
<evidence type="ECO:0000313" key="17">
    <source>
        <dbReference type="Ensembl" id="ENSOANP00000011891.2"/>
    </source>
</evidence>
<evidence type="ECO:0000256" key="15">
    <source>
        <dbReference type="SAM" id="SignalP"/>
    </source>
</evidence>
<feature type="disulfide bond" evidence="12">
    <location>
        <begin position="492"/>
        <end position="556"/>
    </location>
</feature>
<feature type="disulfide bond" evidence="12">
    <location>
        <begin position="726"/>
        <end position="790"/>
    </location>
</feature>
<dbReference type="Gene3D" id="3.10.250.10">
    <property type="entry name" value="SRCR-like domain"/>
    <property type="match status" value="7"/>
</dbReference>
<dbReference type="FunFam" id="3.10.250.10:FF:000031">
    <property type="entry name" value="RIKEN cDNA 5830411N06, isoform CRA_a"/>
    <property type="match status" value="1"/>
</dbReference>
<dbReference type="PROSITE" id="PS00420">
    <property type="entry name" value="SRCR_1"/>
    <property type="match status" value="2"/>
</dbReference>
<dbReference type="InParanoid" id="F6W080"/>
<keyword evidence="8 14" id="KW-1133">Transmembrane helix</keyword>
<evidence type="ECO:0000256" key="3">
    <source>
        <dbReference type="ARBA" id="ARBA00022475"/>
    </source>
</evidence>
<feature type="domain" description="SRCR" evidence="16">
    <location>
        <begin position="342"/>
        <end position="462"/>
    </location>
</feature>
<name>F6W080_ORNAN</name>
<dbReference type="InterPro" id="IPR036772">
    <property type="entry name" value="SRCR-like_dom_sf"/>
</dbReference>
<dbReference type="PANTHER" id="PTHR19331">
    <property type="entry name" value="SCAVENGER RECEPTOR DOMAIN-CONTAINING"/>
    <property type="match status" value="1"/>
</dbReference>
<dbReference type="PROSITE" id="PS50287">
    <property type="entry name" value="SRCR_2"/>
    <property type="match status" value="7"/>
</dbReference>
<dbReference type="eggNOG" id="ENOG502QQ5W">
    <property type="taxonomic scope" value="Eukaryota"/>
</dbReference>
<evidence type="ECO:0000256" key="4">
    <source>
        <dbReference type="ARBA" id="ARBA00022525"/>
    </source>
</evidence>
<keyword evidence="6 15" id="KW-0732">Signal</keyword>
<keyword evidence="3" id="KW-1003">Cell membrane</keyword>
<evidence type="ECO:0000256" key="14">
    <source>
        <dbReference type="SAM" id="Phobius"/>
    </source>
</evidence>
<evidence type="ECO:0000256" key="12">
    <source>
        <dbReference type="PROSITE-ProRule" id="PRU00196"/>
    </source>
</evidence>
<evidence type="ECO:0000256" key="11">
    <source>
        <dbReference type="ARBA" id="ARBA00023180"/>
    </source>
</evidence>
<feature type="domain" description="SRCR" evidence="16">
    <location>
        <begin position="132"/>
        <end position="233"/>
    </location>
</feature>
<organism evidence="17 18">
    <name type="scientific">Ornithorhynchus anatinus</name>
    <name type="common">Duckbill platypus</name>
    <dbReference type="NCBI Taxonomy" id="9258"/>
    <lineage>
        <taxon>Eukaryota</taxon>
        <taxon>Metazoa</taxon>
        <taxon>Chordata</taxon>
        <taxon>Craniata</taxon>
        <taxon>Vertebrata</taxon>
        <taxon>Euteleostomi</taxon>
        <taxon>Mammalia</taxon>
        <taxon>Monotremata</taxon>
        <taxon>Ornithorhynchidae</taxon>
        <taxon>Ornithorhynchus</taxon>
    </lineage>
</organism>
<dbReference type="GO" id="GO:0005737">
    <property type="term" value="C:cytoplasm"/>
    <property type="evidence" value="ECO:0007669"/>
    <property type="project" value="UniProtKB-ARBA"/>
</dbReference>
<feature type="disulfide bond" evidence="12">
    <location>
        <begin position="770"/>
        <end position="780"/>
    </location>
</feature>
<feature type="disulfide bond" evidence="12">
    <location>
        <begin position="98"/>
        <end position="108"/>
    </location>
</feature>
<accession>F6W080</accession>
<feature type="domain" description="SRCR" evidence="16">
    <location>
        <begin position="235"/>
        <end position="335"/>
    </location>
</feature>
<evidence type="ECO:0000256" key="7">
    <source>
        <dbReference type="ARBA" id="ARBA00022737"/>
    </source>
</evidence>
<feature type="disulfide bond" evidence="12">
    <location>
        <begin position="202"/>
        <end position="212"/>
    </location>
</feature>
<feature type="disulfide bond" evidence="12">
    <location>
        <begin position="431"/>
        <end position="441"/>
    </location>
</feature>
<evidence type="ECO:0000259" key="16">
    <source>
        <dbReference type="PROSITE" id="PS50287"/>
    </source>
</evidence>
<dbReference type="GO" id="GO:0005886">
    <property type="term" value="C:plasma membrane"/>
    <property type="evidence" value="ECO:0007669"/>
    <property type="project" value="UniProtKB-SubCell"/>
</dbReference>
<dbReference type="SUPFAM" id="SSF56487">
    <property type="entry name" value="SRCR-like"/>
    <property type="match status" value="7"/>
</dbReference>
<dbReference type="PANTHER" id="PTHR19331:SF458">
    <property type="entry name" value="SCAVENGER RECEPTOR CYSTEINE-RICH DOMAIN-CONTAINING PROTEIN SCART1"/>
    <property type="match status" value="1"/>
</dbReference>
<dbReference type="Pfam" id="PF00530">
    <property type="entry name" value="SRCR"/>
    <property type="match status" value="7"/>
</dbReference>
<feature type="disulfide bond" evidence="12">
    <location>
        <begin position="739"/>
        <end position="800"/>
    </location>
</feature>
<dbReference type="AlphaFoldDB" id="F6W080"/>
<evidence type="ECO:0000256" key="2">
    <source>
        <dbReference type="ARBA" id="ARBA00004613"/>
    </source>
</evidence>
<keyword evidence="9 14" id="KW-0472">Membrane</keyword>
<evidence type="ECO:0000256" key="10">
    <source>
        <dbReference type="ARBA" id="ARBA00023157"/>
    </source>
</evidence>
<evidence type="ECO:0000256" key="1">
    <source>
        <dbReference type="ARBA" id="ARBA00004251"/>
    </source>
</evidence>
<dbReference type="FunFam" id="3.10.250.10:FF:000004">
    <property type="entry name" value="Scavenger receptor cysteine-rich type 1 protein M130"/>
    <property type="match status" value="1"/>
</dbReference>
<dbReference type="SMART" id="SM00202">
    <property type="entry name" value="SR"/>
    <property type="match status" value="7"/>
</dbReference>
<protein>
    <recommendedName>
        <fullName evidence="16">SRCR domain-containing protein</fullName>
    </recommendedName>
</protein>
<dbReference type="GeneTree" id="ENSGT00940000162139"/>
<evidence type="ECO:0000313" key="18">
    <source>
        <dbReference type="Proteomes" id="UP000002279"/>
    </source>
</evidence>
<keyword evidence="5 14" id="KW-0812">Transmembrane</keyword>
<dbReference type="Proteomes" id="UP000002279">
    <property type="component" value="Chromosome 3"/>
</dbReference>
<dbReference type="Bgee" id="ENSOANG00000012861">
    <property type="expression patterns" value="Expressed in testis"/>
</dbReference>
<feature type="region of interest" description="Disordered" evidence="13">
    <location>
        <begin position="397"/>
        <end position="416"/>
    </location>
</feature>
<feature type="transmembrane region" description="Helical" evidence="14">
    <location>
        <begin position="829"/>
        <end position="848"/>
    </location>
</feature>
<feature type="disulfide bond" evidence="12">
    <location>
        <begin position="273"/>
        <end position="334"/>
    </location>
</feature>
<dbReference type="PRINTS" id="PR00258">
    <property type="entry name" value="SPERACTRCPTR"/>
</dbReference>
<dbReference type="FunFam" id="3.10.250.10:FF:000012">
    <property type="entry name" value="CD163 molecule like 1"/>
    <property type="match status" value="1"/>
</dbReference>
<dbReference type="Ensembl" id="ENSOANT00000011893.2">
    <property type="protein sequence ID" value="ENSOANP00000011891.2"/>
    <property type="gene ID" value="ENSOANG00000012861.3"/>
</dbReference>
<keyword evidence="7" id="KW-0677">Repeat</keyword>
<evidence type="ECO:0000256" key="6">
    <source>
        <dbReference type="ARBA" id="ARBA00022729"/>
    </source>
</evidence>
<feature type="disulfide bond" evidence="12">
    <location>
        <begin position="536"/>
        <end position="546"/>
    </location>
</feature>
<evidence type="ECO:0000256" key="13">
    <source>
        <dbReference type="SAM" id="MobiDB-lite"/>
    </source>
</evidence>
<feature type="domain" description="SRCR" evidence="16">
    <location>
        <begin position="31"/>
        <end position="127"/>
    </location>
</feature>
<keyword evidence="11" id="KW-0325">Glycoprotein</keyword>
<dbReference type="OMA" id="QSHENNC"/>
<keyword evidence="18" id="KW-1185">Reference proteome</keyword>
<keyword evidence="4" id="KW-0964">Secreted</keyword>
<sequence length="951" mass="101796">MTIKVFICSLILSLLLPIIWTIPMDGSYSRVRLVGRGSPCAGTPQLQERTSWLPLCGLQREEAEVLCRQLGCGSVLHASSIDGQREGSMPIGKKFVTCNGTKSTIFNCKVNHNWSGHCDPRAEVICSGHREVRLVGGDHRCAGRLEVRRGLEWGTVCQSDLDLATAHVVCRELHCGAAVSMLRDTGFGQGPGPLWTQETFRCQGNESLLFHCPRGPTRMEPCSHSRDATVRCSEYRLVNGSSRCKGRVELQVGGSWGSLCATHWDLADAHVLCRQLGCGPALATTGRASFGVGDGPAWTDAFHCAGTEPHLWNCPGSALGAAACPPNHVATAICSGESAETLRLQGGQSRCDGRVEISLRGVWGRIVAEAWGLAEAGVVCRQLRCGEAQRAYNLDPVAHGPEMTTGPEVTSGTEVAPSPEVTPVGLIANGCTGNESHLTQCRVSTPLPPLVGTAWDVGIICSESEGLRLAGDLGRCAGRVEVLHDGRWGTVCDDSWDLADAQVVCRQLSCGVALGVLASAGHGVGTGPIWLDELGCAGNESRLWQCPSMGWGRHDCHHKEDAGVLCSEFTAVQLVSNSHLCAGRLEVFYNGMWGSVCGANLSDDSLETVCQHLGCGESGRQDWSSSSGTGPGWSWLDGILCREQLNVSLWYCPSPSWHWHACPPGDEVQIWCAGKTEKPLGKAGEALNCSDSENCTAQEKVRVRGGEDGCSGRVEVWHRGSWGTVCDDAWDLADAHVVCRQLGCGEALAAPGGAAFGPGTGTVWLDEVRCRGSEASLWDCPANPWGQADCGHKEDAAVNCSGGIQLKASPKTGLSAFPPVIQEILSSPWIASIVLGTLLCLLLAYLAIQTWRTNIPNSVSEICDESFQISHSRGLYKENQELKNYLMEEEKKENIGKGAKEEKPLTSGSVFLTGLANIQEDDYDDSGSVLVSLGELRSPLKQQGKHLEEKN</sequence>
<evidence type="ECO:0000256" key="8">
    <source>
        <dbReference type="ARBA" id="ARBA00022989"/>
    </source>
</evidence>
<evidence type="ECO:0000256" key="5">
    <source>
        <dbReference type="ARBA" id="ARBA00022692"/>
    </source>
</evidence>
<dbReference type="FunFam" id="3.10.250.10:FF:000002">
    <property type="entry name" value="Scavenger receptor cysteine-rich type 1 protein M130"/>
    <property type="match status" value="2"/>
</dbReference>
<comment type="caution">
    <text evidence="12">Lacks conserved residue(s) required for the propagation of feature annotation.</text>
</comment>
<reference evidence="17 18" key="1">
    <citation type="journal article" date="2008" name="Nature">
        <title>Genome analysis of the platypus reveals unique signatures of evolution.</title>
        <authorList>
            <person name="Warren W.C."/>
            <person name="Hillier L.W."/>
            <person name="Marshall Graves J.A."/>
            <person name="Birney E."/>
            <person name="Ponting C.P."/>
            <person name="Grutzner F."/>
            <person name="Belov K."/>
            <person name="Miller W."/>
            <person name="Clarke L."/>
            <person name="Chinwalla A.T."/>
            <person name="Yang S.P."/>
            <person name="Heger A."/>
            <person name="Locke D.P."/>
            <person name="Miethke P."/>
            <person name="Waters P.D."/>
            <person name="Veyrunes F."/>
            <person name="Fulton L."/>
            <person name="Fulton B."/>
            <person name="Graves T."/>
            <person name="Wallis J."/>
            <person name="Puente X.S."/>
            <person name="Lopez-Otin C."/>
            <person name="Ordonez G.R."/>
            <person name="Eichler E.E."/>
            <person name="Chen L."/>
            <person name="Cheng Z."/>
            <person name="Deakin J.E."/>
            <person name="Alsop A."/>
            <person name="Thompson K."/>
            <person name="Kirby P."/>
            <person name="Papenfuss A.T."/>
            <person name="Wakefield M.J."/>
            <person name="Olender T."/>
            <person name="Lancet D."/>
            <person name="Huttley G.A."/>
            <person name="Smit A.F."/>
            <person name="Pask A."/>
            <person name="Temple-Smith P."/>
            <person name="Batzer M.A."/>
            <person name="Walker J.A."/>
            <person name="Konkel M.K."/>
            <person name="Harris R.S."/>
            <person name="Whittington C.M."/>
            <person name="Wong E.S."/>
            <person name="Gemmell N.J."/>
            <person name="Buschiazzo E."/>
            <person name="Vargas Jentzsch I.M."/>
            <person name="Merkel A."/>
            <person name="Schmitz J."/>
            <person name="Zemann A."/>
            <person name="Churakov G."/>
            <person name="Kriegs J.O."/>
            <person name="Brosius J."/>
            <person name="Murchison E.P."/>
            <person name="Sachidanandam R."/>
            <person name="Smith C."/>
            <person name="Hannon G.J."/>
            <person name="Tsend-Ayush E."/>
            <person name="McMillan D."/>
            <person name="Attenborough R."/>
            <person name="Rens W."/>
            <person name="Ferguson-Smith M."/>
            <person name="Lefevre C.M."/>
            <person name="Sharp J.A."/>
            <person name="Nicholas K.R."/>
            <person name="Ray D.A."/>
            <person name="Kube M."/>
            <person name="Reinhardt R."/>
            <person name="Pringle T.H."/>
            <person name="Taylor J."/>
            <person name="Jones R.C."/>
            <person name="Nixon B."/>
            <person name="Dacheux J.L."/>
            <person name="Niwa H."/>
            <person name="Sekita Y."/>
            <person name="Huang X."/>
            <person name="Stark A."/>
            <person name="Kheradpour P."/>
            <person name="Kellis M."/>
            <person name="Flicek P."/>
            <person name="Chen Y."/>
            <person name="Webber C."/>
            <person name="Hardison R."/>
            <person name="Nelson J."/>
            <person name="Hallsworth-Pepin K."/>
            <person name="Delehaunty K."/>
            <person name="Markovic C."/>
            <person name="Minx P."/>
            <person name="Feng Y."/>
            <person name="Kremitzki C."/>
            <person name="Mitreva M."/>
            <person name="Glasscock J."/>
            <person name="Wylie T."/>
            <person name="Wohldmann P."/>
            <person name="Thiru P."/>
            <person name="Nhan M.N."/>
            <person name="Pohl C.S."/>
            <person name="Smith S.M."/>
            <person name="Hou S."/>
            <person name="Nefedov M."/>
            <person name="de Jong P.J."/>
            <person name="Renfree M.B."/>
            <person name="Mardis E.R."/>
            <person name="Wilson R.K."/>
        </authorList>
    </citation>
    <scope>NUCLEOTIDE SEQUENCE [LARGE SCALE GENOMIC DNA]</scope>
    <source>
        <strain evidence="17 18">Glennie</strain>
    </source>
</reference>
<feature type="signal peptide" evidence="15">
    <location>
        <begin position="1"/>
        <end position="21"/>
    </location>
</feature>
<feature type="chain" id="PRO_5027708656" description="SRCR domain-containing protein" evidence="15">
    <location>
        <begin position="22"/>
        <end position="951"/>
    </location>
</feature>
<feature type="disulfide bond" evidence="12">
    <location>
        <begin position="505"/>
        <end position="566"/>
    </location>
</feature>
<feature type="disulfide bond" evidence="12">
    <location>
        <begin position="260"/>
        <end position="324"/>
    </location>
</feature>
<evidence type="ECO:0000256" key="9">
    <source>
        <dbReference type="ARBA" id="ARBA00023136"/>
    </source>
</evidence>
<reference evidence="17" key="2">
    <citation type="submission" date="2025-08" db="UniProtKB">
        <authorList>
            <consortium name="Ensembl"/>
        </authorList>
    </citation>
    <scope>IDENTIFICATION</scope>
    <source>
        <strain evidence="17">Glennie</strain>
    </source>
</reference>
<dbReference type="HOGENOM" id="CLU_002555_0_1_1"/>
<feature type="domain" description="SRCR" evidence="16">
    <location>
        <begin position="701"/>
        <end position="801"/>
    </location>
</feature>
<dbReference type="GO" id="GO:0005576">
    <property type="term" value="C:extracellular region"/>
    <property type="evidence" value="ECO:0007669"/>
    <property type="project" value="UniProtKB-SubCell"/>
</dbReference>
<feature type="domain" description="SRCR" evidence="16">
    <location>
        <begin position="572"/>
        <end position="673"/>
    </location>
</feature>